<reference evidence="1 2" key="1">
    <citation type="journal article" date="2016" name="Mol. Biol. Evol.">
        <title>Comparative Genomics of Early-Diverging Mushroom-Forming Fungi Provides Insights into the Origins of Lignocellulose Decay Capabilities.</title>
        <authorList>
            <person name="Nagy L.G."/>
            <person name="Riley R."/>
            <person name="Tritt A."/>
            <person name="Adam C."/>
            <person name="Daum C."/>
            <person name="Floudas D."/>
            <person name="Sun H."/>
            <person name="Yadav J.S."/>
            <person name="Pangilinan J."/>
            <person name="Larsson K.H."/>
            <person name="Matsuura K."/>
            <person name="Barry K."/>
            <person name="Labutti K."/>
            <person name="Kuo R."/>
            <person name="Ohm R.A."/>
            <person name="Bhattacharya S.S."/>
            <person name="Shirouzu T."/>
            <person name="Yoshinaga Y."/>
            <person name="Martin F.M."/>
            <person name="Grigoriev I.V."/>
            <person name="Hibbett D.S."/>
        </authorList>
    </citation>
    <scope>NUCLEOTIDE SEQUENCE [LARGE SCALE GENOMIC DNA]</scope>
    <source>
        <strain evidence="1 2">HHB10207 ss-3</strain>
    </source>
</reference>
<dbReference type="Proteomes" id="UP000076798">
    <property type="component" value="Unassembled WGS sequence"/>
</dbReference>
<sequence>MKGPIRGVSFGIDPVGIGIFNLTVSEKKFWRLPLVVKGPSNQSFGLGRRCGTLMRSGIVCAVLRDGMGEPTAASNWSCYFGNWMGGAVVTAEVTVTVGRNGGNEVVVTLDCRLVLSTSPCSVLFYSVRFYSVWLVVISLSDNCQWVLATMTTVWFLFWSYSAAIWTGYPLPSLRLCLCFGF</sequence>
<evidence type="ECO:0000313" key="2">
    <source>
        <dbReference type="Proteomes" id="UP000076798"/>
    </source>
</evidence>
<accession>A0A166CM36</accession>
<protein>
    <submittedName>
        <fullName evidence="1">Uncharacterized protein</fullName>
    </submittedName>
</protein>
<dbReference type="EMBL" id="KV428080">
    <property type="protein sequence ID" value="KZT37610.1"/>
    <property type="molecule type" value="Genomic_DNA"/>
</dbReference>
<evidence type="ECO:0000313" key="1">
    <source>
        <dbReference type="EMBL" id="KZT37610.1"/>
    </source>
</evidence>
<organism evidence="1 2">
    <name type="scientific">Sistotremastrum suecicum HHB10207 ss-3</name>
    <dbReference type="NCBI Taxonomy" id="1314776"/>
    <lineage>
        <taxon>Eukaryota</taxon>
        <taxon>Fungi</taxon>
        <taxon>Dikarya</taxon>
        <taxon>Basidiomycota</taxon>
        <taxon>Agaricomycotina</taxon>
        <taxon>Agaricomycetes</taxon>
        <taxon>Sistotremastrales</taxon>
        <taxon>Sistotremastraceae</taxon>
        <taxon>Sistotremastrum</taxon>
    </lineage>
</organism>
<gene>
    <name evidence="1" type="ORF">SISSUDRAFT_834283</name>
</gene>
<proteinExistence type="predicted"/>
<name>A0A166CM36_9AGAM</name>
<keyword evidence="2" id="KW-1185">Reference proteome</keyword>
<dbReference type="AlphaFoldDB" id="A0A166CM36"/>